<keyword evidence="3" id="KW-1185">Reference proteome</keyword>
<dbReference type="RefSeq" id="WP_148622457.1">
    <property type="nucleotide sequence ID" value="NZ_SDGZ01000013.1"/>
</dbReference>
<name>A0A6C2C7F7_9LACO</name>
<dbReference type="NCBIfam" id="NF047498">
    <property type="entry name" value="LIC_12616_fam"/>
    <property type="match status" value="1"/>
</dbReference>
<reference evidence="2 3" key="1">
    <citation type="submission" date="2019-01" db="EMBL/GenBank/DDBJ databases">
        <title>Weissella sp. nov., a novel lactic acid bacterium isolated from animal feces.</title>
        <authorList>
            <person name="Wang L.-T."/>
        </authorList>
    </citation>
    <scope>NUCLEOTIDE SEQUENCE [LARGE SCALE GENOMIC DNA]</scope>
    <source>
        <strain evidence="2 3">8H-2</strain>
    </source>
</reference>
<sequence>MESGSNSYTNLASAIETIVKSVLNLDLVPHNSNSKRPGDEFVTYSLTSPYLPNSVNHSIEDGFSVEVSLAIHGSHEQENNLNALKLRSAFERFSIQDELKAKDIYFERIIGHYTQPQLMLGESYEHIVRLDLRFGIMPSNLEVDTDVIDEITISKEEN</sequence>
<dbReference type="AlphaFoldDB" id="A0A6C2C7F7"/>
<evidence type="ECO:0000313" key="3">
    <source>
        <dbReference type="Proteomes" id="UP000371977"/>
    </source>
</evidence>
<protein>
    <recommendedName>
        <fullName evidence="1">Phage neck terminator protein gp12-like domain-containing protein</fullName>
    </recommendedName>
</protein>
<dbReference type="EMBL" id="SDGZ01000013">
    <property type="protein sequence ID" value="TYC49898.1"/>
    <property type="molecule type" value="Genomic_DNA"/>
</dbReference>
<evidence type="ECO:0000313" key="2">
    <source>
        <dbReference type="EMBL" id="TYC49898.1"/>
    </source>
</evidence>
<dbReference type="InterPro" id="IPR057087">
    <property type="entry name" value="Gp12-like"/>
</dbReference>
<dbReference type="OrthoDB" id="2921463at2"/>
<dbReference type="Pfam" id="PF23961">
    <property type="entry name" value="Phage_tail_terminator_9"/>
    <property type="match status" value="1"/>
</dbReference>
<gene>
    <name evidence="2" type="ORF">ESZ50_04720</name>
</gene>
<comment type="caution">
    <text evidence="2">The sequence shown here is derived from an EMBL/GenBank/DDBJ whole genome shotgun (WGS) entry which is preliminary data.</text>
</comment>
<proteinExistence type="predicted"/>
<feature type="domain" description="Phage neck terminator protein gp12-like" evidence="1">
    <location>
        <begin position="14"/>
        <end position="154"/>
    </location>
</feature>
<evidence type="ECO:0000259" key="1">
    <source>
        <dbReference type="Pfam" id="PF23961"/>
    </source>
</evidence>
<dbReference type="Proteomes" id="UP000371977">
    <property type="component" value="Unassembled WGS sequence"/>
</dbReference>
<organism evidence="2 3">
    <name type="scientific">Weissella muntiaci</name>
    <dbReference type="NCBI Taxonomy" id="2508881"/>
    <lineage>
        <taxon>Bacteria</taxon>
        <taxon>Bacillati</taxon>
        <taxon>Bacillota</taxon>
        <taxon>Bacilli</taxon>
        <taxon>Lactobacillales</taxon>
        <taxon>Lactobacillaceae</taxon>
        <taxon>Weissella</taxon>
    </lineage>
</organism>
<accession>A0A6C2C7F7</accession>